<dbReference type="Proteomes" id="UP001146067">
    <property type="component" value="Unassembled WGS sequence"/>
</dbReference>
<evidence type="ECO:0000313" key="2">
    <source>
        <dbReference type="EMBL" id="MDA1359801.1"/>
    </source>
</evidence>
<dbReference type="GO" id="GO:0004197">
    <property type="term" value="F:cysteine-type endopeptidase activity"/>
    <property type="evidence" value="ECO:0007669"/>
    <property type="project" value="InterPro"/>
</dbReference>
<dbReference type="GO" id="GO:0006508">
    <property type="term" value="P:proteolysis"/>
    <property type="evidence" value="ECO:0007669"/>
    <property type="project" value="InterPro"/>
</dbReference>
<dbReference type="AlphaFoldDB" id="A0A9X3SQ74"/>
<protein>
    <submittedName>
        <fullName evidence="2">Caspase family protein</fullName>
    </submittedName>
</protein>
<dbReference type="RefSeq" id="WP_270109686.1">
    <property type="nucleotide sequence ID" value="NZ_JAPZVP010000006.1"/>
</dbReference>
<reference evidence="2" key="1">
    <citation type="submission" date="2022-12" db="EMBL/GenBank/DDBJ databases">
        <title>Gycomyces niveus sp.nov.,a novel actinomycete isolated from soil in Shouguan.</title>
        <authorList>
            <person name="Yang X."/>
        </authorList>
    </citation>
    <scope>NUCLEOTIDE SEQUENCE</scope>
    <source>
        <strain evidence="2">NEAU-A15</strain>
    </source>
</reference>
<proteinExistence type="predicted"/>
<accession>A0A9X3SQ74</accession>
<gene>
    <name evidence="2" type="ORF">O1R50_09215</name>
</gene>
<keyword evidence="3" id="KW-1185">Reference proteome</keyword>
<organism evidence="2 3">
    <name type="scientific">Glycomyces luteolus</name>
    <dbReference type="NCBI Taxonomy" id="2670330"/>
    <lineage>
        <taxon>Bacteria</taxon>
        <taxon>Bacillati</taxon>
        <taxon>Actinomycetota</taxon>
        <taxon>Actinomycetes</taxon>
        <taxon>Glycomycetales</taxon>
        <taxon>Glycomycetaceae</taxon>
        <taxon>Glycomyces</taxon>
    </lineage>
</organism>
<dbReference type="InterPro" id="IPR052039">
    <property type="entry name" value="Caspase-related_regulators"/>
</dbReference>
<comment type="caution">
    <text evidence="2">The sequence shown here is derived from an EMBL/GenBank/DDBJ whole genome shotgun (WGS) entry which is preliminary data.</text>
</comment>
<dbReference type="PANTHER" id="PTHR22576">
    <property type="entry name" value="MUCOSA ASSOCIATED LYMPHOID TISSUE LYMPHOMA TRANSLOCATION PROTEIN 1/PARACASPASE"/>
    <property type="match status" value="1"/>
</dbReference>
<feature type="domain" description="Peptidase C14 caspase" evidence="1">
    <location>
        <begin position="9"/>
        <end position="214"/>
    </location>
</feature>
<evidence type="ECO:0000313" key="3">
    <source>
        <dbReference type="Proteomes" id="UP001146067"/>
    </source>
</evidence>
<dbReference type="InterPro" id="IPR011600">
    <property type="entry name" value="Pept_C14_caspase"/>
</dbReference>
<dbReference type="InterPro" id="IPR029030">
    <property type="entry name" value="Caspase-like_dom_sf"/>
</dbReference>
<dbReference type="Gene3D" id="3.40.50.1460">
    <property type="match status" value="1"/>
</dbReference>
<dbReference type="PANTHER" id="PTHR22576:SF37">
    <property type="entry name" value="MUCOSA-ASSOCIATED LYMPHOID TISSUE LYMPHOMA TRANSLOCATION PROTEIN 1"/>
    <property type="match status" value="1"/>
</dbReference>
<sequence>MTSPSYRYRALLIANARFPEADPQELPELHGPPRDVTAVAEVLTDANVGLFDAADVMRLEDQPHWEINKQVQRFFSASAPDDVLLMYFSGHGRLDALGKLYLCTQNTQPDLLWATGIAFDSIDSLITTSPAKRVVIVLDCCHSGTFRGGGGESMTGRGHYLITSTREVQLAADEDGQGQPSPFTRQFVAAIREPGAPGPLSVPELYRRISAGFEQRGGPAPTAPVLRRG</sequence>
<dbReference type="NCBIfam" id="NF047832">
    <property type="entry name" value="caspase_w_EACC1"/>
    <property type="match status" value="1"/>
</dbReference>
<dbReference type="EMBL" id="JAPZVP010000006">
    <property type="protein sequence ID" value="MDA1359801.1"/>
    <property type="molecule type" value="Genomic_DNA"/>
</dbReference>
<dbReference type="Pfam" id="PF00656">
    <property type="entry name" value="Peptidase_C14"/>
    <property type="match status" value="1"/>
</dbReference>
<evidence type="ECO:0000259" key="1">
    <source>
        <dbReference type="Pfam" id="PF00656"/>
    </source>
</evidence>
<dbReference type="SUPFAM" id="SSF52129">
    <property type="entry name" value="Caspase-like"/>
    <property type="match status" value="1"/>
</dbReference>
<name>A0A9X3SQ74_9ACTN</name>